<evidence type="ECO:0000313" key="1">
    <source>
        <dbReference type="EMBL" id="KAK8899333.1"/>
    </source>
</evidence>
<evidence type="ECO:0000313" key="2">
    <source>
        <dbReference type="Proteomes" id="UP001470230"/>
    </source>
</evidence>
<gene>
    <name evidence="1" type="ORF">M9Y10_001647</name>
</gene>
<sequence>MYIPNDVHINQIIKLFNMTFLDTHFPGVTSEFYQSFYSDMVNKIKLSKQNKQINLTQYFSHEPCVRGDKDIIFHDDNLKFNRTINPSLIGYSLNDIFIYHHYWDFNRYNTTWDDVIREGFPEDAFYYHCNTICHICKPNNINQQN</sequence>
<accession>A0ABR2L7M7</accession>
<proteinExistence type="predicted"/>
<name>A0ABR2L7M7_9EUKA</name>
<reference evidence="1 2" key="1">
    <citation type="submission" date="2024-04" db="EMBL/GenBank/DDBJ databases">
        <title>Tritrichomonas musculus Genome.</title>
        <authorList>
            <person name="Alves-Ferreira E."/>
            <person name="Grigg M."/>
            <person name="Lorenzi H."/>
            <person name="Galac M."/>
        </authorList>
    </citation>
    <scope>NUCLEOTIDE SEQUENCE [LARGE SCALE GENOMIC DNA]</scope>
    <source>
        <strain evidence="1 2">EAF2021</strain>
    </source>
</reference>
<dbReference type="EMBL" id="JAPFFF010000001">
    <property type="protein sequence ID" value="KAK8899333.1"/>
    <property type="molecule type" value="Genomic_DNA"/>
</dbReference>
<keyword evidence="2" id="KW-1185">Reference proteome</keyword>
<organism evidence="1 2">
    <name type="scientific">Tritrichomonas musculus</name>
    <dbReference type="NCBI Taxonomy" id="1915356"/>
    <lineage>
        <taxon>Eukaryota</taxon>
        <taxon>Metamonada</taxon>
        <taxon>Parabasalia</taxon>
        <taxon>Tritrichomonadida</taxon>
        <taxon>Tritrichomonadidae</taxon>
        <taxon>Tritrichomonas</taxon>
    </lineage>
</organism>
<dbReference type="Proteomes" id="UP001470230">
    <property type="component" value="Unassembled WGS sequence"/>
</dbReference>
<comment type="caution">
    <text evidence="1">The sequence shown here is derived from an EMBL/GenBank/DDBJ whole genome shotgun (WGS) entry which is preliminary data.</text>
</comment>
<protein>
    <submittedName>
        <fullName evidence="1">Uncharacterized protein</fullName>
    </submittedName>
</protein>